<dbReference type="Gene3D" id="1.10.101.10">
    <property type="entry name" value="PGBD-like superfamily/PGBD"/>
    <property type="match status" value="1"/>
</dbReference>
<evidence type="ECO:0000313" key="4">
    <source>
        <dbReference type="Proteomes" id="UP001422759"/>
    </source>
</evidence>
<feature type="domain" description="Peptidase C51" evidence="2">
    <location>
        <begin position="38"/>
        <end position="126"/>
    </location>
</feature>
<organism evidence="3 4">
    <name type="scientific">Kitasatospora kazusensis</name>
    <dbReference type="NCBI Taxonomy" id="407974"/>
    <lineage>
        <taxon>Bacteria</taxon>
        <taxon>Bacillati</taxon>
        <taxon>Actinomycetota</taxon>
        <taxon>Actinomycetes</taxon>
        <taxon>Kitasatosporales</taxon>
        <taxon>Streptomycetaceae</taxon>
        <taxon>Kitasatospora</taxon>
    </lineage>
</organism>
<evidence type="ECO:0008006" key="5">
    <source>
        <dbReference type="Google" id="ProtNLM"/>
    </source>
</evidence>
<proteinExistence type="predicted"/>
<keyword evidence="4" id="KW-1185">Reference proteome</keyword>
<dbReference type="InterPro" id="IPR036365">
    <property type="entry name" value="PGBD-like_sf"/>
</dbReference>
<dbReference type="Proteomes" id="UP001422759">
    <property type="component" value="Unassembled WGS sequence"/>
</dbReference>
<dbReference type="Pfam" id="PF01471">
    <property type="entry name" value="PG_binding_1"/>
    <property type="match status" value="1"/>
</dbReference>
<dbReference type="SUPFAM" id="SSF47090">
    <property type="entry name" value="PGBD-like"/>
    <property type="match status" value="1"/>
</dbReference>
<dbReference type="RefSeq" id="WP_344462730.1">
    <property type="nucleotide sequence ID" value="NZ_BAAANT010000008.1"/>
</dbReference>
<comment type="caution">
    <text evidence="3">The sequence shown here is derived from an EMBL/GenBank/DDBJ whole genome shotgun (WGS) entry which is preliminary data.</text>
</comment>
<sequence length="235" mass="25071">MSIDTMVAAAERTLGTSGRPNYITTDYASRDGSEFAAAPWCDEGVTYWARQSGEYNAVCFGTDYAYTVAHAARFDQAGQWHPGADGIARGDIVFFSWSGGTTIDSIEHVGIVTGTSGGYVYTVEANTSDSVARRVRSAGVIVGYGRPQYTDAPATPAAPAWPGRVLVSTSPMIHGDDVRTWQQQMRTRGWSITADGWYGPASAAVARAFQQDKGLTPDAEVGPITWAAAWTAPVT</sequence>
<evidence type="ECO:0000313" key="3">
    <source>
        <dbReference type="EMBL" id="GAA2137706.1"/>
    </source>
</evidence>
<evidence type="ECO:0000259" key="2">
    <source>
        <dbReference type="Pfam" id="PF05257"/>
    </source>
</evidence>
<protein>
    <recommendedName>
        <fullName evidence="5">CHAP domain-containing protein</fullName>
    </recommendedName>
</protein>
<evidence type="ECO:0000259" key="1">
    <source>
        <dbReference type="Pfam" id="PF01471"/>
    </source>
</evidence>
<gene>
    <name evidence="3" type="ORF">GCM10009760_18410</name>
</gene>
<dbReference type="InterPro" id="IPR007921">
    <property type="entry name" value="CHAP_dom"/>
</dbReference>
<dbReference type="InterPro" id="IPR002477">
    <property type="entry name" value="Peptidoglycan-bd-like"/>
</dbReference>
<dbReference type="InterPro" id="IPR036366">
    <property type="entry name" value="PGBDSf"/>
</dbReference>
<feature type="domain" description="Peptidoglycan binding-like" evidence="1">
    <location>
        <begin position="175"/>
        <end position="228"/>
    </location>
</feature>
<dbReference type="EMBL" id="BAAANT010000008">
    <property type="protein sequence ID" value="GAA2137706.1"/>
    <property type="molecule type" value="Genomic_DNA"/>
</dbReference>
<dbReference type="Pfam" id="PF05257">
    <property type="entry name" value="CHAP"/>
    <property type="match status" value="1"/>
</dbReference>
<reference evidence="3 4" key="1">
    <citation type="journal article" date="2019" name="Int. J. Syst. Evol. Microbiol.">
        <title>The Global Catalogue of Microorganisms (GCM) 10K type strain sequencing project: providing services to taxonomists for standard genome sequencing and annotation.</title>
        <authorList>
            <consortium name="The Broad Institute Genomics Platform"/>
            <consortium name="The Broad Institute Genome Sequencing Center for Infectious Disease"/>
            <person name="Wu L."/>
            <person name="Ma J."/>
        </authorList>
    </citation>
    <scope>NUCLEOTIDE SEQUENCE [LARGE SCALE GENOMIC DNA]</scope>
    <source>
        <strain evidence="3 4">JCM 14560</strain>
    </source>
</reference>
<name>A0ABN2Z6Y6_9ACTN</name>
<accession>A0ABN2Z6Y6</accession>